<feature type="short sequence motif" description="GXSXG" evidence="2">
    <location>
        <begin position="48"/>
        <end position="52"/>
    </location>
</feature>
<evidence type="ECO:0000256" key="1">
    <source>
        <dbReference type="ARBA" id="ARBA00023098"/>
    </source>
</evidence>
<sequence>MAKTVKSTSFGFRNLVFEGGGVKGIAYGGALDELQKLGMLDHLQRVAGTSAGAINACTLALGCTPAQVGELISTTNFADFQDGNGLIGNAMRMFNKFGWYKGDDFMDWIGEVVKKQTGTKDFTFGDLDDAIKGGNTAFKYLYMAVTNLSEQKAEVFSHENEAHKSIPVRRVVRMSMSLPVFFAAFKNGNNVMVDGGVSYNYPVNLFDKPEYVSNPVNSLAGKDGSILNMETLGFRLDSKDVITYAKRDWATPPADVKNLKTYAVALLDFMMEAANKAHLQGEDWNRTVFIDTLDVRTSDFSLPAHKIDELTKSGTKAVKDYFDWRFIKAESPWKDHPVV</sequence>
<keyword evidence="1 2" id="KW-0443">Lipid metabolism</keyword>
<evidence type="ECO:0000313" key="5">
    <source>
        <dbReference type="Proteomes" id="UP001302349"/>
    </source>
</evidence>
<protein>
    <submittedName>
        <fullName evidence="4">Patatin-like phospholipase family protein</fullName>
    </submittedName>
</protein>
<organism evidence="4 5">
    <name type="scientific">Imperialibacter roseus</name>
    <dbReference type="NCBI Taxonomy" id="1324217"/>
    <lineage>
        <taxon>Bacteria</taxon>
        <taxon>Pseudomonadati</taxon>
        <taxon>Bacteroidota</taxon>
        <taxon>Cytophagia</taxon>
        <taxon>Cytophagales</taxon>
        <taxon>Flammeovirgaceae</taxon>
        <taxon>Imperialibacter</taxon>
    </lineage>
</organism>
<dbReference type="CDD" id="cd07207">
    <property type="entry name" value="Pat_ExoU_VipD_like"/>
    <property type="match status" value="1"/>
</dbReference>
<feature type="domain" description="PNPLA" evidence="3">
    <location>
        <begin position="15"/>
        <end position="207"/>
    </location>
</feature>
<keyword evidence="5" id="KW-1185">Reference proteome</keyword>
<dbReference type="InterPro" id="IPR052580">
    <property type="entry name" value="Lipid_Hydrolase"/>
</dbReference>
<proteinExistence type="predicted"/>
<dbReference type="Proteomes" id="UP001302349">
    <property type="component" value="Chromosome"/>
</dbReference>
<dbReference type="PANTHER" id="PTHR46394:SF1">
    <property type="entry name" value="PNPLA DOMAIN-CONTAINING PROTEIN"/>
    <property type="match status" value="1"/>
</dbReference>
<feature type="short sequence motif" description="GXGXXG" evidence="2">
    <location>
        <begin position="19"/>
        <end position="24"/>
    </location>
</feature>
<feature type="active site" description="Proton acceptor" evidence="2">
    <location>
        <position position="194"/>
    </location>
</feature>
<dbReference type="RefSeq" id="WP_317489109.1">
    <property type="nucleotide sequence ID" value="NZ_CP136051.1"/>
</dbReference>
<dbReference type="SUPFAM" id="SSF52151">
    <property type="entry name" value="FabD/lysophospholipase-like"/>
    <property type="match status" value="1"/>
</dbReference>
<keyword evidence="2" id="KW-0378">Hydrolase</keyword>
<dbReference type="Gene3D" id="3.40.1090.10">
    <property type="entry name" value="Cytosolic phospholipase A2 catalytic domain"/>
    <property type="match status" value="2"/>
</dbReference>
<dbReference type="InterPro" id="IPR016035">
    <property type="entry name" value="Acyl_Trfase/lysoPLipase"/>
</dbReference>
<dbReference type="PROSITE" id="PS51635">
    <property type="entry name" value="PNPLA"/>
    <property type="match status" value="1"/>
</dbReference>
<evidence type="ECO:0000256" key="2">
    <source>
        <dbReference type="PROSITE-ProRule" id="PRU01161"/>
    </source>
</evidence>
<name>A0ABZ0IQX5_9BACT</name>
<evidence type="ECO:0000259" key="3">
    <source>
        <dbReference type="PROSITE" id="PS51635"/>
    </source>
</evidence>
<keyword evidence="2" id="KW-0442">Lipid degradation</keyword>
<accession>A0ABZ0IQX5</accession>
<evidence type="ECO:0000313" key="4">
    <source>
        <dbReference type="EMBL" id="WOK06385.1"/>
    </source>
</evidence>
<dbReference type="InterPro" id="IPR002641">
    <property type="entry name" value="PNPLA_dom"/>
</dbReference>
<dbReference type="PANTHER" id="PTHR46394">
    <property type="entry name" value="ANNEXIN"/>
    <property type="match status" value="1"/>
</dbReference>
<reference evidence="4 5" key="1">
    <citation type="journal article" date="2023" name="Microbiol. Resour. Announc.">
        <title>Complete Genome Sequence of Imperialibacter roseus strain P4T.</title>
        <authorList>
            <person name="Tizabi D.R."/>
            <person name="Bachvaroff T."/>
            <person name="Hill R.T."/>
        </authorList>
    </citation>
    <scope>NUCLEOTIDE SEQUENCE [LARGE SCALE GENOMIC DNA]</scope>
    <source>
        <strain evidence="4 5">P4T</strain>
    </source>
</reference>
<feature type="active site" description="Nucleophile" evidence="2">
    <location>
        <position position="50"/>
    </location>
</feature>
<feature type="short sequence motif" description="DGA/G" evidence="2">
    <location>
        <begin position="194"/>
        <end position="196"/>
    </location>
</feature>
<dbReference type="EMBL" id="CP136051">
    <property type="protein sequence ID" value="WOK06385.1"/>
    <property type="molecule type" value="Genomic_DNA"/>
</dbReference>
<gene>
    <name evidence="4" type="ORF">RT717_25245</name>
</gene>
<dbReference type="Pfam" id="PF01734">
    <property type="entry name" value="Patatin"/>
    <property type="match status" value="1"/>
</dbReference>